<gene>
    <name evidence="2" type="ORF">Taro_048277</name>
</gene>
<feature type="region of interest" description="Disordered" evidence="1">
    <location>
        <begin position="75"/>
        <end position="95"/>
    </location>
</feature>
<name>A0A843WXQ6_COLES</name>
<keyword evidence="3" id="KW-1185">Reference proteome</keyword>
<protein>
    <submittedName>
        <fullName evidence="2">Uncharacterized protein</fullName>
    </submittedName>
</protein>
<sequence>MRLIDRHRKGGEYRLPLMDGPQWLPEMLVADNVPLGPTRGLTYCVVEFLTTRRTYRLVYTPTAKERTPVGVIGFQGQAPASPSPTAAIGAAASQR</sequence>
<evidence type="ECO:0000313" key="3">
    <source>
        <dbReference type="Proteomes" id="UP000652761"/>
    </source>
</evidence>
<proteinExistence type="predicted"/>
<evidence type="ECO:0000313" key="2">
    <source>
        <dbReference type="EMBL" id="MQM15332.1"/>
    </source>
</evidence>
<reference evidence="2" key="1">
    <citation type="submission" date="2017-07" db="EMBL/GenBank/DDBJ databases">
        <title>Taro Niue Genome Assembly and Annotation.</title>
        <authorList>
            <person name="Atibalentja N."/>
            <person name="Keating K."/>
            <person name="Fields C.J."/>
        </authorList>
    </citation>
    <scope>NUCLEOTIDE SEQUENCE</scope>
    <source>
        <strain evidence="2">Niue_2</strain>
        <tissue evidence="2">Leaf</tissue>
    </source>
</reference>
<accession>A0A843WXQ6</accession>
<comment type="caution">
    <text evidence="2">The sequence shown here is derived from an EMBL/GenBank/DDBJ whole genome shotgun (WGS) entry which is preliminary data.</text>
</comment>
<organism evidence="2 3">
    <name type="scientific">Colocasia esculenta</name>
    <name type="common">Wild taro</name>
    <name type="synonym">Arum esculentum</name>
    <dbReference type="NCBI Taxonomy" id="4460"/>
    <lineage>
        <taxon>Eukaryota</taxon>
        <taxon>Viridiplantae</taxon>
        <taxon>Streptophyta</taxon>
        <taxon>Embryophyta</taxon>
        <taxon>Tracheophyta</taxon>
        <taxon>Spermatophyta</taxon>
        <taxon>Magnoliopsida</taxon>
        <taxon>Liliopsida</taxon>
        <taxon>Araceae</taxon>
        <taxon>Aroideae</taxon>
        <taxon>Colocasieae</taxon>
        <taxon>Colocasia</taxon>
    </lineage>
</organism>
<dbReference type="EMBL" id="NMUH01006469">
    <property type="protein sequence ID" value="MQM15332.1"/>
    <property type="molecule type" value="Genomic_DNA"/>
</dbReference>
<evidence type="ECO:0000256" key="1">
    <source>
        <dbReference type="SAM" id="MobiDB-lite"/>
    </source>
</evidence>
<dbReference type="AlphaFoldDB" id="A0A843WXQ6"/>
<dbReference type="Proteomes" id="UP000652761">
    <property type="component" value="Unassembled WGS sequence"/>
</dbReference>